<proteinExistence type="predicted"/>
<comment type="caution">
    <text evidence="2">The sequence shown here is derived from an EMBL/GenBank/DDBJ whole genome shotgun (WGS) entry which is preliminary data.</text>
</comment>
<dbReference type="OrthoDB" id="25503at2759"/>
<evidence type="ECO:0000256" key="1">
    <source>
        <dbReference type="SAM" id="MobiDB-lite"/>
    </source>
</evidence>
<sequence>MSSSQGVHRAPGQPPSSSDSLPGYHAPSGPPPSWHGEKKHPAQDNTFAPPVGPPPTRTPKGGDYSPPADPPPSHAASEPDPPPYDPWLAIPDNALLPPPPHIHSEKSPRANATFNSTARAHTRCHQILLWLPQTYPLQWEEGGGVAVGGGEE</sequence>
<dbReference type="Proteomes" id="UP000310066">
    <property type="component" value="Unassembled WGS sequence"/>
</dbReference>
<dbReference type="EMBL" id="NAJP01000027">
    <property type="protein sequence ID" value="TKA41600.1"/>
    <property type="molecule type" value="Genomic_DNA"/>
</dbReference>
<accession>A0A4U0UZB2</accession>
<protein>
    <submittedName>
        <fullName evidence="2">Uncharacterized protein</fullName>
    </submittedName>
</protein>
<feature type="region of interest" description="Disordered" evidence="1">
    <location>
        <begin position="1"/>
        <end position="113"/>
    </location>
</feature>
<dbReference type="AlphaFoldDB" id="A0A4U0UZB2"/>
<reference evidence="2 3" key="1">
    <citation type="submission" date="2017-03" db="EMBL/GenBank/DDBJ databases">
        <title>Genomes of endolithic fungi from Antarctica.</title>
        <authorList>
            <person name="Coleine C."/>
            <person name="Masonjones S."/>
            <person name="Stajich J.E."/>
        </authorList>
    </citation>
    <scope>NUCLEOTIDE SEQUENCE [LARGE SCALE GENOMIC DNA]</scope>
    <source>
        <strain evidence="2 3">CCFEE 5311</strain>
    </source>
</reference>
<dbReference type="STRING" id="329885.A0A4U0UZB2"/>
<evidence type="ECO:0000313" key="2">
    <source>
        <dbReference type="EMBL" id="TKA41600.1"/>
    </source>
</evidence>
<organism evidence="2 3">
    <name type="scientific">Friedmanniomyces endolithicus</name>
    <dbReference type="NCBI Taxonomy" id="329885"/>
    <lineage>
        <taxon>Eukaryota</taxon>
        <taxon>Fungi</taxon>
        <taxon>Dikarya</taxon>
        <taxon>Ascomycota</taxon>
        <taxon>Pezizomycotina</taxon>
        <taxon>Dothideomycetes</taxon>
        <taxon>Dothideomycetidae</taxon>
        <taxon>Mycosphaerellales</taxon>
        <taxon>Teratosphaeriaceae</taxon>
        <taxon>Friedmanniomyces</taxon>
    </lineage>
</organism>
<gene>
    <name evidence="2" type="ORF">B0A54_06488</name>
</gene>
<feature type="compositionally biased region" description="Pro residues" evidence="1">
    <location>
        <begin position="67"/>
        <end position="85"/>
    </location>
</feature>
<evidence type="ECO:0000313" key="3">
    <source>
        <dbReference type="Proteomes" id="UP000310066"/>
    </source>
</evidence>
<name>A0A4U0UZB2_9PEZI</name>